<organism evidence="2">
    <name type="scientific">Spodoptera frugiperda</name>
    <name type="common">Fall armyworm</name>
    <dbReference type="NCBI Taxonomy" id="7108"/>
    <lineage>
        <taxon>Eukaryota</taxon>
        <taxon>Metazoa</taxon>
        <taxon>Ecdysozoa</taxon>
        <taxon>Arthropoda</taxon>
        <taxon>Hexapoda</taxon>
        <taxon>Insecta</taxon>
        <taxon>Pterygota</taxon>
        <taxon>Neoptera</taxon>
        <taxon>Endopterygota</taxon>
        <taxon>Lepidoptera</taxon>
        <taxon>Glossata</taxon>
        <taxon>Ditrysia</taxon>
        <taxon>Noctuoidea</taxon>
        <taxon>Noctuidae</taxon>
        <taxon>Amphipyrinae</taxon>
        <taxon>Spodoptera</taxon>
    </lineage>
</organism>
<accession>A0A2H1VES8</accession>
<sequence>MARMIYKPCIDKPKPPLIIKPTAEDLKDMETNFRVLPLFEKSSYEKARIKTLSMDLNEKLKCCWTKYKQNLEMRDKEPFCFPDVRDVHYRKYLVEYLPSERKFKFDNRMKMKAGPGVDYRGQMPIPHELLMVRGDTKSKQDRIKLRREKNEKRKVVEKKKVK</sequence>
<feature type="region of interest" description="Disordered" evidence="1">
    <location>
        <begin position="136"/>
        <end position="162"/>
    </location>
</feature>
<evidence type="ECO:0000256" key="1">
    <source>
        <dbReference type="SAM" id="MobiDB-lite"/>
    </source>
</evidence>
<reference evidence="2" key="1">
    <citation type="submission" date="2016-07" db="EMBL/GenBank/DDBJ databases">
        <authorList>
            <person name="Bretaudeau A."/>
        </authorList>
    </citation>
    <scope>NUCLEOTIDE SEQUENCE</scope>
    <source>
        <strain evidence="2">Rice</strain>
        <tissue evidence="2">Whole body</tissue>
    </source>
</reference>
<feature type="compositionally biased region" description="Basic and acidic residues" evidence="1">
    <location>
        <begin position="136"/>
        <end position="154"/>
    </location>
</feature>
<proteinExistence type="predicted"/>
<evidence type="ECO:0000313" key="2">
    <source>
        <dbReference type="EMBL" id="SOQ39335.1"/>
    </source>
</evidence>
<protein>
    <submittedName>
        <fullName evidence="2">SFRICE_034043</fullName>
    </submittedName>
</protein>
<gene>
    <name evidence="2" type="ORF">SFRICE_034043</name>
</gene>
<dbReference type="AlphaFoldDB" id="A0A2H1VES8"/>
<dbReference type="EMBL" id="ODYU01002175">
    <property type="protein sequence ID" value="SOQ39335.1"/>
    <property type="molecule type" value="Genomic_DNA"/>
</dbReference>
<name>A0A2H1VES8_SPOFR</name>